<keyword evidence="1" id="KW-0732">Signal</keyword>
<organism evidence="3 4">
    <name type="scientific">Blastopirellula marina</name>
    <dbReference type="NCBI Taxonomy" id="124"/>
    <lineage>
        <taxon>Bacteria</taxon>
        <taxon>Pseudomonadati</taxon>
        <taxon>Planctomycetota</taxon>
        <taxon>Planctomycetia</taxon>
        <taxon>Pirellulales</taxon>
        <taxon>Pirellulaceae</taxon>
        <taxon>Blastopirellula</taxon>
    </lineage>
</organism>
<dbReference type="InterPro" id="IPR000914">
    <property type="entry name" value="SBP_5_dom"/>
</dbReference>
<dbReference type="EMBL" id="PUHY01000010">
    <property type="protein sequence ID" value="PQO34074.1"/>
    <property type="molecule type" value="Genomic_DNA"/>
</dbReference>
<feature type="chain" id="PRO_5015512451" description="Solute-binding protein family 5 domain-containing protein" evidence="1">
    <location>
        <begin position="32"/>
        <end position="785"/>
    </location>
</feature>
<evidence type="ECO:0000256" key="1">
    <source>
        <dbReference type="SAM" id="SignalP"/>
    </source>
</evidence>
<dbReference type="RefSeq" id="WP_105329742.1">
    <property type="nucleotide sequence ID" value="NZ_PUHY01000010.1"/>
</dbReference>
<gene>
    <name evidence="3" type="ORF">C5Y83_11035</name>
</gene>
<dbReference type="InterPro" id="IPR011990">
    <property type="entry name" value="TPR-like_helical_dom_sf"/>
</dbReference>
<dbReference type="SUPFAM" id="SSF53850">
    <property type="entry name" value="Periplasmic binding protein-like II"/>
    <property type="match status" value="1"/>
</dbReference>
<evidence type="ECO:0000313" key="4">
    <source>
        <dbReference type="Proteomes" id="UP000238322"/>
    </source>
</evidence>
<feature type="domain" description="Solute-binding protein family 5" evidence="2">
    <location>
        <begin position="430"/>
        <end position="669"/>
    </location>
</feature>
<proteinExistence type="predicted"/>
<dbReference type="PANTHER" id="PTHR30290">
    <property type="entry name" value="PERIPLASMIC BINDING COMPONENT OF ABC TRANSPORTER"/>
    <property type="match status" value="1"/>
</dbReference>
<accession>A0A2S8FQF3</accession>
<dbReference type="InterPro" id="IPR039424">
    <property type="entry name" value="SBP_5"/>
</dbReference>
<comment type="caution">
    <text evidence="3">The sequence shown here is derived from an EMBL/GenBank/DDBJ whole genome shotgun (WGS) entry which is preliminary data.</text>
</comment>
<reference evidence="3 4" key="1">
    <citation type="submission" date="2018-02" db="EMBL/GenBank/DDBJ databases">
        <title>Comparative genomes isolates from brazilian mangrove.</title>
        <authorList>
            <person name="Araujo J.E."/>
            <person name="Taketani R.G."/>
            <person name="Silva M.C.P."/>
            <person name="Loureco M.V."/>
            <person name="Andreote F.D."/>
        </authorList>
    </citation>
    <scope>NUCLEOTIDE SEQUENCE [LARGE SCALE GENOMIC DNA]</scope>
    <source>
        <strain evidence="3 4">Hex-1 MGV</strain>
    </source>
</reference>
<dbReference type="AlphaFoldDB" id="A0A2S8FQF3"/>
<evidence type="ECO:0000259" key="2">
    <source>
        <dbReference type="Pfam" id="PF00496"/>
    </source>
</evidence>
<dbReference type="PANTHER" id="PTHR30290:SF83">
    <property type="entry name" value="ABC TRANSPORTER SUBSTRATE-BINDING PROTEIN"/>
    <property type="match status" value="1"/>
</dbReference>
<dbReference type="Proteomes" id="UP000238322">
    <property type="component" value="Unassembled WGS sequence"/>
</dbReference>
<dbReference type="Gene3D" id="3.40.190.10">
    <property type="entry name" value="Periplasmic binding protein-like II"/>
    <property type="match status" value="1"/>
</dbReference>
<protein>
    <recommendedName>
        <fullName evidence="2">Solute-binding protein family 5 domain-containing protein</fullName>
    </recommendedName>
</protein>
<feature type="signal peptide" evidence="1">
    <location>
        <begin position="1"/>
        <end position="31"/>
    </location>
</feature>
<dbReference type="OrthoDB" id="281192at2"/>
<sequence>MLATRDKSRSIFTWFLLSFLGGLLAVASVKAADEAAKKETPEIPAEMKKPLVERDPYDLITVNAGGKVQQYRIKPLDFPGGRPPANPTGAFQVELLDLPGRKFQISWKAIQRYQTFPQLLMEDAQAKLQAKEFDAVFGYLQRMKAEYPGYPGTEQILEQLLVQNALERYNTGALDEALGMLEEAHDRFPSRGNTLQSIQSVAQRLVQSEIDAKNWASARLLMKRFEDSYGSAFAAPVKRWRDELAGLAEAQLENARKQEEKDNLRGALKLTELALAIDPTISEGPEQLADLVRRYPQVRIATLAPGEARPPHSTLTATGRRNKRLSYRDLCEIVGYGPEGGEYISPFGAVMRPIDRFELSIVMRDRLTPITGFDLSRQLQDPASKQDPILANLTPLIENLEVQDIRQLDMRMRIPHVRPEALLNFVPREKDFGTFPIPPNGPYKPITVEEGQAFVPTEETKATAKQSPSEILLVPYQSSDDALISLRNGEVHMIDHLDPATAKRLSVETPDGLVVDYYRAPTMHILVPNLNRPYLKNRDFRRGLLYGMDRQEILNSRLLGGLDVDGCRTLSGPIPSGVSPDDPVSYGYDISIEPRKYEPVMSITLRRLAEIQLKKEAEEDMQPVPTLEKLVIGHPNSEVSRQTCLALVQYYKRLGLPVELKVVSPEVTDPEEADVDLLYVEVQIAEPLVDIPRMFQTYVPENHQTQYFQLALRQLGDARTWQEVRERFWSFHRLAHDDLLIIPLFQLRDYFVYRRSLGGVGYQPMSLFQQVERWNLAPVLDVVQN</sequence>
<name>A0A2S8FQF3_9BACT</name>
<dbReference type="GO" id="GO:0015833">
    <property type="term" value="P:peptide transport"/>
    <property type="evidence" value="ECO:0007669"/>
    <property type="project" value="TreeGrafter"/>
</dbReference>
<dbReference type="Pfam" id="PF00496">
    <property type="entry name" value="SBP_bac_5"/>
    <property type="match status" value="1"/>
</dbReference>
<dbReference type="Gene3D" id="3.10.105.10">
    <property type="entry name" value="Dipeptide-binding Protein, Domain 3"/>
    <property type="match status" value="1"/>
</dbReference>
<dbReference type="Gene3D" id="1.25.40.10">
    <property type="entry name" value="Tetratricopeptide repeat domain"/>
    <property type="match status" value="1"/>
</dbReference>
<evidence type="ECO:0000313" key="3">
    <source>
        <dbReference type="EMBL" id="PQO34074.1"/>
    </source>
</evidence>
<dbReference type="GO" id="GO:1904680">
    <property type="term" value="F:peptide transmembrane transporter activity"/>
    <property type="evidence" value="ECO:0007669"/>
    <property type="project" value="TreeGrafter"/>
</dbReference>